<gene>
    <name evidence="1" type="ORF">O181_121097</name>
</gene>
<name>A0A9Q3KIA1_9BASI</name>
<organism evidence="1 2">
    <name type="scientific">Austropuccinia psidii MF-1</name>
    <dbReference type="NCBI Taxonomy" id="1389203"/>
    <lineage>
        <taxon>Eukaryota</taxon>
        <taxon>Fungi</taxon>
        <taxon>Dikarya</taxon>
        <taxon>Basidiomycota</taxon>
        <taxon>Pucciniomycotina</taxon>
        <taxon>Pucciniomycetes</taxon>
        <taxon>Pucciniales</taxon>
        <taxon>Sphaerophragmiaceae</taxon>
        <taxon>Austropuccinia</taxon>
    </lineage>
</organism>
<proteinExistence type="predicted"/>
<dbReference type="Proteomes" id="UP000765509">
    <property type="component" value="Unassembled WGS sequence"/>
</dbReference>
<accession>A0A9Q3KIA1</accession>
<dbReference type="CDD" id="cd09272">
    <property type="entry name" value="RNase_HI_RT_Ty1"/>
    <property type="match status" value="1"/>
</dbReference>
<keyword evidence="2" id="KW-1185">Reference proteome</keyword>
<evidence type="ECO:0000313" key="1">
    <source>
        <dbReference type="EMBL" id="MBW0581382.1"/>
    </source>
</evidence>
<dbReference type="PANTHER" id="PTHR11439">
    <property type="entry name" value="GAG-POL-RELATED RETROTRANSPOSON"/>
    <property type="match status" value="1"/>
</dbReference>
<comment type="caution">
    <text evidence="1">The sequence shown here is derived from an EMBL/GenBank/DDBJ whole genome shotgun (WGS) entry which is preliminary data.</text>
</comment>
<dbReference type="EMBL" id="AVOT02109870">
    <property type="protein sequence ID" value="MBW0581382.1"/>
    <property type="molecule type" value="Genomic_DNA"/>
</dbReference>
<reference evidence="1" key="1">
    <citation type="submission" date="2021-03" db="EMBL/GenBank/DDBJ databases">
        <title>Draft genome sequence of rust myrtle Austropuccinia psidii MF-1, a brazilian biotype.</title>
        <authorList>
            <person name="Quecine M.C."/>
            <person name="Pachon D.M.R."/>
            <person name="Bonatelli M.L."/>
            <person name="Correr F.H."/>
            <person name="Franceschini L.M."/>
            <person name="Leite T.F."/>
            <person name="Margarido G.R.A."/>
            <person name="Almeida C.A."/>
            <person name="Ferrarezi J.A."/>
            <person name="Labate C.A."/>
        </authorList>
    </citation>
    <scope>NUCLEOTIDE SEQUENCE</scope>
    <source>
        <strain evidence="1">MF-1</strain>
    </source>
</reference>
<sequence length="166" mass="18520">MGYLQYLDQPPAYSKKETSLSLWTDASWGGEHEQSTSGYLVKCFSNVVAWGSRRQKVVALSKCAAEYVALVDGMQLLACLHILLEPLVGHLPMSINCDNKAAILNAEDNLSKKQQKYLNKAFYFVNDFVRQFNVKLNWMPTIDQGANILTKVLGSVKVAKARGALY</sequence>
<protein>
    <submittedName>
        <fullName evidence="1">Uncharacterized protein</fullName>
    </submittedName>
</protein>
<dbReference type="AlphaFoldDB" id="A0A9Q3KIA1"/>
<dbReference type="PANTHER" id="PTHR11439:SF483">
    <property type="entry name" value="PEPTIDE SYNTHASE GLIP-LIKE, PUTATIVE (AFU_ORTHOLOGUE AFUA_3G12920)-RELATED"/>
    <property type="match status" value="1"/>
</dbReference>
<dbReference type="OrthoDB" id="3344688at2759"/>
<evidence type="ECO:0000313" key="2">
    <source>
        <dbReference type="Proteomes" id="UP000765509"/>
    </source>
</evidence>